<evidence type="ECO:0008006" key="3">
    <source>
        <dbReference type="Google" id="ProtNLM"/>
    </source>
</evidence>
<keyword evidence="2" id="KW-1185">Reference proteome</keyword>
<dbReference type="Proteomes" id="UP000297910">
    <property type="component" value="Unassembled WGS sequence"/>
</dbReference>
<dbReference type="AlphaFoldDB" id="A0A4Z1FA41"/>
<dbReference type="PANTHER" id="PTHR28180:SF5">
    <property type="entry name" value="DNA POLYMERASE ALPHA SUBUNIT B"/>
    <property type="match status" value="1"/>
</dbReference>
<name>A0A4Z1FA41_9HELO</name>
<dbReference type="SUPFAM" id="SSF69118">
    <property type="entry name" value="AhpD-like"/>
    <property type="match status" value="1"/>
</dbReference>
<gene>
    <name evidence="1" type="ORF">BPAE_0335g00030</name>
</gene>
<dbReference type="PANTHER" id="PTHR28180">
    <property type="entry name" value="CONSERVED MITOCHONDRIAL PROTEIN-RELATED"/>
    <property type="match status" value="1"/>
</dbReference>
<sequence length="235" mass="26341">MAAPKNSLVELFDSCRESFPTSLKPDTWYLVVASSLISLSNPAQIGDLYVYLTSGPEPLSNEERQWLNRRFRDLIMKQWITVGVPRATVALHGLSQVEQEGDVDLSLTKKYTTLDAANHERGSNFLDAIYGSERTAGMFTKWGSDMEWLMKDVVYGLFYADDGVLEMEETELLTYTAIVCQGLPLTIVNHLAGLKRLGLNAEEAEGITKCAETVAQWVGQDTSAWRPVRDIILWD</sequence>
<reference evidence="1 2" key="1">
    <citation type="submission" date="2017-12" db="EMBL/GenBank/DDBJ databases">
        <title>Comparative genomics of Botrytis spp.</title>
        <authorList>
            <person name="Valero-Jimenez C.A."/>
            <person name="Tapia P."/>
            <person name="Veloso J."/>
            <person name="Silva-Moreno E."/>
            <person name="Staats M."/>
            <person name="Valdes J.H."/>
            <person name="Van Kan J.A.L."/>
        </authorList>
    </citation>
    <scope>NUCLEOTIDE SEQUENCE [LARGE SCALE GENOMIC DNA]</scope>
    <source>
        <strain evidence="1 2">Bp0003</strain>
    </source>
</reference>
<dbReference type="InterPro" id="IPR029032">
    <property type="entry name" value="AhpD-like"/>
</dbReference>
<evidence type="ECO:0000313" key="2">
    <source>
        <dbReference type="Proteomes" id="UP000297910"/>
    </source>
</evidence>
<dbReference type="InterPro" id="IPR052999">
    <property type="entry name" value="PTS1_Protein"/>
</dbReference>
<protein>
    <recommendedName>
        <fullName evidence="3">Carboxymuconolactone decarboxylase-like domain-containing protein</fullName>
    </recommendedName>
</protein>
<evidence type="ECO:0000313" key="1">
    <source>
        <dbReference type="EMBL" id="TGO19732.1"/>
    </source>
</evidence>
<comment type="caution">
    <text evidence="1">The sequence shown here is derived from an EMBL/GenBank/DDBJ whole genome shotgun (WGS) entry which is preliminary data.</text>
</comment>
<accession>A0A4Z1FA41</accession>
<proteinExistence type="predicted"/>
<dbReference type="EMBL" id="PQXI01000333">
    <property type="protein sequence ID" value="TGO19732.1"/>
    <property type="molecule type" value="Genomic_DNA"/>
</dbReference>
<dbReference type="Gene3D" id="1.20.1290.10">
    <property type="entry name" value="AhpD-like"/>
    <property type="match status" value="1"/>
</dbReference>
<organism evidence="1 2">
    <name type="scientific">Botrytis paeoniae</name>
    <dbReference type="NCBI Taxonomy" id="278948"/>
    <lineage>
        <taxon>Eukaryota</taxon>
        <taxon>Fungi</taxon>
        <taxon>Dikarya</taxon>
        <taxon>Ascomycota</taxon>
        <taxon>Pezizomycotina</taxon>
        <taxon>Leotiomycetes</taxon>
        <taxon>Helotiales</taxon>
        <taxon>Sclerotiniaceae</taxon>
        <taxon>Botrytis</taxon>
    </lineage>
</organism>